<dbReference type="Gene3D" id="3.40.30.10">
    <property type="entry name" value="Glutaredoxin"/>
    <property type="match status" value="1"/>
</dbReference>
<dbReference type="AlphaFoldDB" id="A0A0D0ILK1"/>
<dbReference type="GO" id="GO:0017004">
    <property type="term" value="P:cytochrome complex assembly"/>
    <property type="evidence" value="ECO:0007669"/>
    <property type="project" value="UniProtKB-KW"/>
</dbReference>
<keyword evidence="4" id="KW-1015">Disulfide bond</keyword>
<keyword evidence="3" id="KW-0201">Cytochrome c-type biogenesis</keyword>
<dbReference type="NCBIfam" id="TIGR00385">
    <property type="entry name" value="dsbE"/>
    <property type="match status" value="1"/>
</dbReference>
<evidence type="ECO:0000256" key="2">
    <source>
        <dbReference type="ARBA" id="ARBA00007758"/>
    </source>
</evidence>
<evidence type="ECO:0000256" key="5">
    <source>
        <dbReference type="ARBA" id="ARBA00023284"/>
    </source>
</evidence>
<evidence type="ECO:0000256" key="1">
    <source>
        <dbReference type="ARBA" id="ARBA00004383"/>
    </source>
</evidence>
<dbReference type="EMBL" id="JMQP01000002">
    <property type="protein sequence ID" value="KIS34830.1"/>
    <property type="molecule type" value="Genomic_DNA"/>
</dbReference>
<dbReference type="InterPro" id="IPR017937">
    <property type="entry name" value="Thioredoxin_CS"/>
</dbReference>
<comment type="similarity">
    <text evidence="2">Belongs to the thioredoxin family. DsbE subfamily.</text>
</comment>
<dbReference type="InterPro" id="IPR036249">
    <property type="entry name" value="Thioredoxin-like_sf"/>
</dbReference>
<dbReference type="RefSeq" id="WP_005664151.1">
    <property type="nucleotide sequence ID" value="NZ_AP018766.1"/>
</dbReference>
<dbReference type="PROSITE" id="PS00194">
    <property type="entry name" value="THIOREDOXIN_1"/>
    <property type="match status" value="1"/>
</dbReference>
<sequence length="176" mass="19853">MNKKLIFFTPLFVLLGVCILLIAGLNQDPKKIASALIDKPVPEFYQANLHEPSQIVSPKEFPKQPFLLNVWGSWCGYCKEEHPLLIEIAKTLPIVGVDYRDNPQNGIEMLKRMGNPFVLTIDDSHGKLGLKLGVDGAPETYLVDENGVIRYRHSGLLDKETWQTVFLPKIEALKNK</sequence>
<evidence type="ECO:0000256" key="4">
    <source>
        <dbReference type="ARBA" id="ARBA00023157"/>
    </source>
</evidence>
<dbReference type="InterPro" id="IPR013766">
    <property type="entry name" value="Thioredoxin_domain"/>
</dbReference>
<dbReference type="GO" id="GO:0005886">
    <property type="term" value="C:plasma membrane"/>
    <property type="evidence" value="ECO:0007669"/>
    <property type="project" value="UniProtKB-SubCell"/>
</dbReference>
<evidence type="ECO:0000256" key="3">
    <source>
        <dbReference type="ARBA" id="ARBA00022748"/>
    </source>
</evidence>
<dbReference type="PANTHER" id="PTHR42852:SF6">
    <property type="entry name" value="THIOL:DISULFIDE INTERCHANGE PROTEIN DSBE"/>
    <property type="match status" value="1"/>
</dbReference>
<organism evidence="6 7">
    <name type="scientific">Haemophilus influenzae</name>
    <dbReference type="NCBI Taxonomy" id="727"/>
    <lineage>
        <taxon>Bacteria</taxon>
        <taxon>Pseudomonadati</taxon>
        <taxon>Pseudomonadota</taxon>
        <taxon>Gammaproteobacteria</taxon>
        <taxon>Pasteurellales</taxon>
        <taxon>Pasteurellaceae</taxon>
        <taxon>Haemophilus</taxon>
    </lineage>
</organism>
<dbReference type="GO" id="GO:0015036">
    <property type="term" value="F:disulfide oxidoreductase activity"/>
    <property type="evidence" value="ECO:0007669"/>
    <property type="project" value="InterPro"/>
</dbReference>
<dbReference type="GO" id="GO:0030288">
    <property type="term" value="C:outer membrane-bounded periplasmic space"/>
    <property type="evidence" value="ECO:0007669"/>
    <property type="project" value="InterPro"/>
</dbReference>
<evidence type="ECO:0000313" key="7">
    <source>
        <dbReference type="Proteomes" id="UP000050700"/>
    </source>
</evidence>
<comment type="subcellular location">
    <subcellularLocation>
        <location evidence="1">Cell inner membrane</location>
        <topology evidence="1">Single-pass membrane protein</topology>
        <orientation evidence="1">Periplasmic side</orientation>
    </subcellularLocation>
</comment>
<comment type="caution">
    <text evidence="6">The sequence shown here is derived from an EMBL/GenBank/DDBJ whole genome shotgun (WGS) entry which is preliminary data.</text>
</comment>
<proteinExistence type="inferred from homology"/>
<protein>
    <submittedName>
        <fullName evidence="6">Cytochrome c biogenesis protein CcmG</fullName>
    </submittedName>
</protein>
<name>A0A0D0ILK1_HAEIF</name>
<dbReference type="PROSITE" id="PS51352">
    <property type="entry name" value="THIOREDOXIN_2"/>
    <property type="match status" value="1"/>
</dbReference>
<dbReference type="SUPFAM" id="SSF52833">
    <property type="entry name" value="Thioredoxin-like"/>
    <property type="match status" value="1"/>
</dbReference>
<keyword evidence="5" id="KW-0676">Redox-active center</keyword>
<dbReference type="CDD" id="cd03010">
    <property type="entry name" value="TlpA_like_DsbE"/>
    <property type="match status" value="1"/>
</dbReference>
<dbReference type="InterPro" id="IPR013740">
    <property type="entry name" value="Redoxin"/>
</dbReference>
<gene>
    <name evidence="6" type="primary">dsbE_1</name>
    <name evidence="6" type="ORF">NTHI1209_00433</name>
</gene>
<dbReference type="InterPro" id="IPR004799">
    <property type="entry name" value="Periplasmic_diS_OxRdtase_DsbE"/>
</dbReference>
<dbReference type="Proteomes" id="UP000050700">
    <property type="component" value="Unassembled WGS sequence"/>
</dbReference>
<dbReference type="InterPro" id="IPR050553">
    <property type="entry name" value="Thioredoxin_ResA/DsbE_sf"/>
</dbReference>
<dbReference type="Pfam" id="PF08534">
    <property type="entry name" value="Redoxin"/>
    <property type="match status" value="1"/>
</dbReference>
<reference evidence="6 7" key="1">
    <citation type="submission" date="2014-05" db="EMBL/GenBank/DDBJ databases">
        <title>Methylome analysis of the phasevarions of Haemophilus influenzae.</title>
        <authorList>
            <person name="Atack J.M."/>
            <person name="Fox K.L."/>
            <person name="Power P.M."/>
            <person name="Clark T."/>
            <person name="Jurcisek J."/>
            <person name="Korlach J."/>
            <person name="Bakaletz L.O."/>
            <person name="Jennings M.P."/>
        </authorList>
    </citation>
    <scope>NUCLEOTIDE SEQUENCE [LARGE SCALE GENOMIC DNA]</scope>
    <source>
        <strain evidence="6 7">1209</strain>
    </source>
</reference>
<evidence type="ECO:0000313" key="6">
    <source>
        <dbReference type="EMBL" id="KIS34830.1"/>
    </source>
</evidence>
<dbReference type="PATRIC" id="fig|727.564.peg.902"/>
<accession>A0A0D0ILK1</accession>
<dbReference type="PANTHER" id="PTHR42852">
    <property type="entry name" value="THIOL:DISULFIDE INTERCHANGE PROTEIN DSBE"/>
    <property type="match status" value="1"/>
</dbReference>